<dbReference type="Proteomes" id="UP000735302">
    <property type="component" value="Unassembled WGS sequence"/>
</dbReference>
<reference evidence="1 2" key="1">
    <citation type="journal article" date="2021" name="Elife">
        <title>Chloroplast acquisition without the gene transfer in kleptoplastic sea slugs, Plakobranchus ocellatus.</title>
        <authorList>
            <person name="Maeda T."/>
            <person name="Takahashi S."/>
            <person name="Yoshida T."/>
            <person name="Shimamura S."/>
            <person name="Takaki Y."/>
            <person name="Nagai Y."/>
            <person name="Toyoda A."/>
            <person name="Suzuki Y."/>
            <person name="Arimoto A."/>
            <person name="Ishii H."/>
            <person name="Satoh N."/>
            <person name="Nishiyama T."/>
            <person name="Hasebe M."/>
            <person name="Maruyama T."/>
            <person name="Minagawa J."/>
            <person name="Obokata J."/>
            <person name="Shigenobu S."/>
        </authorList>
    </citation>
    <scope>NUCLEOTIDE SEQUENCE [LARGE SCALE GENOMIC DNA]</scope>
</reference>
<keyword evidence="2" id="KW-1185">Reference proteome</keyword>
<gene>
    <name evidence="1" type="ORF">PoB_006688600</name>
</gene>
<dbReference type="AlphaFoldDB" id="A0AAV4D8X0"/>
<name>A0AAV4D8X0_9GAST</name>
<proteinExistence type="predicted"/>
<comment type="caution">
    <text evidence="1">The sequence shown here is derived from an EMBL/GenBank/DDBJ whole genome shotgun (WGS) entry which is preliminary data.</text>
</comment>
<accession>A0AAV4D8X0</accession>
<evidence type="ECO:0000313" key="2">
    <source>
        <dbReference type="Proteomes" id="UP000735302"/>
    </source>
</evidence>
<sequence>MFVLIVCLPLNPQVDNRKPNLNIEFHDKPLLHFGRIVVFKCSACLTRSVDDSSTTVSIALTTSAASRAPLKLLLQLLLPTV</sequence>
<organism evidence="1 2">
    <name type="scientific">Plakobranchus ocellatus</name>
    <dbReference type="NCBI Taxonomy" id="259542"/>
    <lineage>
        <taxon>Eukaryota</taxon>
        <taxon>Metazoa</taxon>
        <taxon>Spiralia</taxon>
        <taxon>Lophotrochozoa</taxon>
        <taxon>Mollusca</taxon>
        <taxon>Gastropoda</taxon>
        <taxon>Heterobranchia</taxon>
        <taxon>Euthyneura</taxon>
        <taxon>Panpulmonata</taxon>
        <taxon>Sacoglossa</taxon>
        <taxon>Placobranchoidea</taxon>
        <taxon>Plakobranchidae</taxon>
        <taxon>Plakobranchus</taxon>
    </lineage>
</organism>
<dbReference type="EMBL" id="BLXT01007613">
    <property type="protein sequence ID" value="GFO40381.1"/>
    <property type="molecule type" value="Genomic_DNA"/>
</dbReference>
<evidence type="ECO:0000313" key="1">
    <source>
        <dbReference type="EMBL" id="GFO40381.1"/>
    </source>
</evidence>
<protein>
    <submittedName>
        <fullName evidence="1">Uncharacterized protein</fullName>
    </submittedName>
</protein>